<keyword evidence="2" id="KW-1133">Transmembrane helix</keyword>
<feature type="transmembrane region" description="Helical" evidence="2">
    <location>
        <begin position="63"/>
        <end position="83"/>
    </location>
</feature>
<feature type="region of interest" description="Disordered" evidence="1">
    <location>
        <begin position="1"/>
        <end position="23"/>
    </location>
</feature>
<keyword evidence="4" id="KW-1185">Reference proteome</keyword>
<feature type="compositionally biased region" description="Low complexity" evidence="1">
    <location>
        <begin position="7"/>
        <end position="23"/>
    </location>
</feature>
<evidence type="ECO:0000256" key="2">
    <source>
        <dbReference type="SAM" id="Phobius"/>
    </source>
</evidence>
<dbReference type="EMBL" id="CP013264">
    <property type="protein sequence ID" value="ALR21641.1"/>
    <property type="molecule type" value="Genomic_DNA"/>
</dbReference>
<keyword evidence="2" id="KW-0472">Membrane</keyword>
<accession>A0A0S3F1R8</accession>
<dbReference type="Proteomes" id="UP000056968">
    <property type="component" value="Chromosome"/>
</dbReference>
<protein>
    <submittedName>
        <fullName evidence="3">Uncharacterized protein</fullName>
    </submittedName>
</protein>
<dbReference type="KEGG" id="sbd:ATN00_16395"/>
<reference evidence="3 4" key="1">
    <citation type="submission" date="2015-11" db="EMBL/GenBank/DDBJ databases">
        <title>A Two-component Flavoprotein Monooxygenase System MeaXY Responsible for para-Hydroxylation of 2-Methyl-6-ethylaniline and 2,6-Diethylaniline in Sphingobium baderi DE-13.</title>
        <authorList>
            <person name="Cheng M."/>
            <person name="Meng Q."/>
            <person name="Yang Y."/>
            <person name="Chu C."/>
            <person name="Yan X."/>
            <person name="He J."/>
            <person name="Li S."/>
        </authorList>
    </citation>
    <scope>NUCLEOTIDE SEQUENCE [LARGE SCALE GENOMIC DNA]</scope>
    <source>
        <strain evidence="3 4">DE-13</strain>
    </source>
</reference>
<evidence type="ECO:0000256" key="1">
    <source>
        <dbReference type="SAM" id="MobiDB-lite"/>
    </source>
</evidence>
<name>A0A0S3F1R8_9SPHN</name>
<evidence type="ECO:0000313" key="3">
    <source>
        <dbReference type="EMBL" id="ALR21641.1"/>
    </source>
</evidence>
<dbReference type="STRING" id="1332080.ATN00_16395"/>
<sequence>MKRKAAPAKPAAQPASVKSPPKAGLLRKAARVGAILVGTRVAAETGKKGAVGLLAGMGAKRLILRYPMGAMFVTGAYLAGRLYEAKREVDRKRAIKALPDESAEPILIDEARSRRAGR</sequence>
<dbReference type="RefSeq" id="WP_062066480.1">
    <property type="nucleotide sequence ID" value="NZ_CP013264.1"/>
</dbReference>
<organism evidence="3 4">
    <name type="scientific">Sphingobium baderi</name>
    <dbReference type="NCBI Taxonomy" id="1332080"/>
    <lineage>
        <taxon>Bacteria</taxon>
        <taxon>Pseudomonadati</taxon>
        <taxon>Pseudomonadota</taxon>
        <taxon>Alphaproteobacteria</taxon>
        <taxon>Sphingomonadales</taxon>
        <taxon>Sphingomonadaceae</taxon>
        <taxon>Sphingobium</taxon>
    </lineage>
</organism>
<dbReference type="AlphaFoldDB" id="A0A0S3F1R8"/>
<keyword evidence="2" id="KW-0812">Transmembrane</keyword>
<dbReference type="OrthoDB" id="7474730at2"/>
<proteinExistence type="predicted"/>
<gene>
    <name evidence="3" type="ORF">ATN00_16395</name>
</gene>
<evidence type="ECO:0000313" key="4">
    <source>
        <dbReference type="Proteomes" id="UP000056968"/>
    </source>
</evidence>